<gene>
    <name evidence="3" type="ORF">PPROV_000657800</name>
</gene>
<reference evidence="3" key="1">
    <citation type="submission" date="2020-10" db="EMBL/GenBank/DDBJ databases">
        <title>Unveiling of a novel bifunctional photoreceptor, Dualchrome1, isolated from a cosmopolitan green alga.</title>
        <authorList>
            <person name="Suzuki S."/>
            <person name="Kawachi M."/>
        </authorList>
    </citation>
    <scope>NUCLEOTIDE SEQUENCE</scope>
    <source>
        <strain evidence="3">NIES 2893</strain>
    </source>
</reference>
<dbReference type="Gene3D" id="3.30.565.10">
    <property type="entry name" value="Histidine kinase-like ATPase, C-terminal domain"/>
    <property type="match status" value="1"/>
</dbReference>
<feature type="coiled-coil region" evidence="1">
    <location>
        <begin position="420"/>
        <end position="451"/>
    </location>
</feature>
<dbReference type="OrthoDB" id="10587359at2759"/>
<comment type="caution">
    <text evidence="3">The sequence shown here is derived from an EMBL/GenBank/DDBJ whole genome shotgun (WGS) entry which is preliminary data.</text>
</comment>
<dbReference type="SUPFAM" id="SSF55874">
    <property type="entry name" value="ATPase domain of HSP90 chaperone/DNA topoisomerase II/histidine kinase"/>
    <property type="match status" value="1"/>
</dbReference>
<evidence type="ECO:0000313" key="3">
    <source>
        <dbReference type="EMBL" id="GHP07836.1"/>
    </source>
</evidence>
<feature type="region of interest" description="Disordered" evidence="2">
    <location>
        <begin position="538"/>
        <end position="575"/>
    </location>
</feature>
<keyword evidence="4" id="KW-1185">Reference proteome</keyword>
<dbReference type="Pfam" id="PF13589">
    <property type="entry name" value="HATPase_c_3"/>
    <property type="match status" value="1"/>
</dbReference>
<feature type="compositionally biased region" description="Polar residues" evidence="2">
    <location>
        <begin position="549"/>
        <end position="561"/>
    </location>
</feature>
<dbReference type="InterPro" id="IPR036890">
    <property type="entry name" value="HATPase_C_sf"/>
</dbReference>
<evidence type="ECO:0000256" key="1">
    <source>
        <dbReference type="SAM" id="Coils"/>
    </source>
</evidence>
<sequence length="717" mass="77702">MSASSSPPPVRFRGLKSPRMISAQIGGLSRHSYTSSLSRRRRILHPSLASSSSSSSHPAGGGGDDDDVRVNAGASSSSSSSDSFALTLPSPAVLLNAMAERYTTTSRILLEFVDNALDDAEALFAPDDDIEPANSGTYEGGYARDVRINVQFLGGGDVRISDNCRGMRRSDLTKVVLSVGQSAKKGAPSFLNGQFGFGMQSFRAACETLRVISRHADDEAPTPFAIDVCRSRTDGFRVEAFEETGARNLDETGTTVELRDWDEQAMDTSALDMAQEVELHFERLLARRLLTVTVEDHSTDPPTVHRCQPTTPDEEDVLARVQVGFDWPPDADAAKRQHVDADLYVLRHPREGHRLPRFFVQGRRISEVGSTKSFTDLTRKRWSVWNHPCVGGYISITGDREGALQPVITRDEFKRTRGRKACFTELLSRTEERLEEALEQINERNSDASMSKLEGVLSACLQGVTRSELRTAASKSDAASATAVAAMTQIADGGSRHVPMPQEDGGEISGSVVEKFVPSMMPITPLAASATAEVASADADANDSELNDVDQNGATDASGTAKSPPRRGSLSAPSFDVRLVRSIPGHSVGSDGPRSSTSGSIIYVSTTHPDFKERLRTSRGGREKFDERLIGYLAAVVSAGYRERLMSEIVAQGAENNNAAFSDLVGTFCTLEERLRRALPVLLKELEAQQQADAASGGSSNNAALDALRRRKYRDRL</sequence>
<name>A0A830HKC9_9CHLO</name>
<feature type="region of interest" description="Disordered" evidence="2">
    <location>
        <begin position="1"/>
        <end position="27"/>
    </location>
</feature>
<protein>
    <recommendedName>
        <fullName evidence="5">Histidine kinase/HSP90-like ATPase domain-containing protein</fullName>
    </recommendedName>
</protein>
<feature type="region of interest" description="Disordered" evidence="2">
    <location>
        <begin position="47"/>
        <end position="84"/>
    </location>
</feature>
<accession>A0A830HKC9</accession>
<proteinExistence type="predicted"/>
<feature type="compositionally biased region" description="Low complexity" evidence="2">
    <location>
        <begin position="47"/>
        <end position="58"/>
    </location>
</feature>
<organism evidence="3 4">
    <name type="scientific">Pycnococcus provasolii</name>
    <dbReference type="NCBI Taxonomy" id="41880"/>
    <lineage>
        <taxon>Eukaryota</taxon>
        <taxon>Viridiplantae</taxon>
        <taxon>Chlorophyta</taxon>
        <taxon>Pseudoscourfieldiophyceae</taxon>
        <taxon>Pseudoscourfieldiales</taxon>
        <taxon>Pycnococcaceae</taxon>
        <taxon>Pycnococcus</taxon>
    </lineage>
</organism>
<keyword evidence="1" id="KW-0175">Coiled coil</keyword>
<evidence type="ECO:0008006" key="5">
    <source>
        <dbReference type="Google" id="ProtNLM"/>
    </source>
</evidence>
<dbReference type="EMBL" id="BNJQ01000018">
    <property type="protein sequence ID" value="GHP07836.1"/>
    <property type="molecule type" value="Genomic_DNA"/>
</dbReference>
<evidence type="ECO:0000313" key="4">
    <source>
        <dbReference type="Proteomes" id="UP000660262"/>
    </source>
</evidence>
<dbReference type="AlphaFoldDB" id="A0A830HKC9"/>
<evidence type="ECO:0000256" key="2">
    <source>
        <dbReference type="SAM" id="MobiDB-lite"/>
    </source>
</evidence>
<dbReference type="Proteomes" id="UP000660262">
    <property type="component" value="Unassembled WGS sequence"/>
</dbReference>
<feature type="compositionally biased region" description="Pro residues" evidence="2">
    <location>
        <begin position="1"/>
        <end position="10"/>
    </location>
</feature>